<dbReference type="Gene3D" id="1.10.10.10">
    <property type="entry name" value="Winged helix-like DNA-binding domain superfamily/Winged helix DNA-binding domain"/>
    <property type="match status" value="1"/>
</dbReference>
<dbReference type="GO" id="GO:0003677">
    <property type="term" value="F:DNA binding"/>
    <property type="evidence" value="ECO:0007669"/>
    <property type="project" value="UniProtKB-KW"/>
</dbReference>
<reference evidence="2 3" key="1">
    <citation type="submission" date="2020-07" db="EMBL/GenBank/DDBJ databases">
        <title>Sequencing the genomes of 1000 actinobacteria strains.</title>
        <authorList>
            <person name="Klenk H.-P."/>
        </authorList>
    </citation>
    <scope>NUCLEOTIDE SEQUENCE [LARGE SCALE GENOMIC DNA]</scope>
    <source>
        <strain evidence="2 3">DSM 45763</strain>
    </source>
</reference>
<protein>
    <submittedName>
        <fullName evidence="2">DNA-binding MarR family transcriptional regulator</fullName>
    </submittedName>
</protein>
<keyword evidence="3" id="KW-1185">Reference proteome</keyword>
<dbReference type="PROSITE" id="PS50995">
    <property type="entry name" value="HTH_MARR_2"/>
    <property type="match status" value="1"/>
</dbReference>
<dbReference type="InterPro" id="IPR039422">
    <property type="entry name" value="MarR/SlyA-like"/>
</dbReference>
<organism evidence="2 3">
    <name type="scientific">Streptosporangium sandarakinum</name>
    <dbReference type="NCBI Taxonomy" id="1260955"/>
    <lineage>
        <taxon>Bacteria</taxon>
        <taxon>Bacillati</taxon>
        <taxon>Actinomycetota</taxon>
        <taxon>Actinomycetes</taxon>
        <taxon>Streptosporangiales</taxon>
        <taxon>Streptosporangiaceae</taxon>
        <taxon>Streptosporangium</taxon>
    </lineage>
</organism>
<dbReference type="InterPro" id="IPR000835">
    <property type="entry name" value="HTH_MarR-typ"/>
</dbReference>
<dbReference type="PANTHER" id="PTHR33164:SF106">
    <property type="entry name" value="TRANSCRIPTIONAL REGULATORY PROTEIN"/>
    <property type="match status" value="1"/>
</dbReference>
<dbReference type="Pfam" id="PF12802">
    <property type="entry name" value="MarR_2"/>
    <property type="match status" value="1"/>
</dbReference>
<dbReference type="InterPro" id="IPR036388">
    <property type="entry name" value="WH-like_DNA-bd_sf"/>
</dbReference>
<proteinExistence type="predicted"/>
<dbReference type="SUPFAM" id="SSF46785">
    <property type="entry name" value="Winged helix' DNA-binding domain"/>
    <property type="match status" value="1"/>
</dbReference>
<sequence>MSNRSELLARVVGESQRHYAAYTLFNQAMADRIGLHPTDVQCIALLDLEPGPVTTGEIARLTGLASGSASRLVDRLEKAGFVRRLPDPNDRRRALVALAPDAAGRLEEAWDTPGRAFGAVLERYTDEQLEIIADYLHRAAEVGREQARRLTSETSQP</sequence>
<evidence type="ECO:0000313" key="2">
    <source>
        <dbReference type="EMBL" id="NYF44526.1"/>
    </source>
</evidence>
<dbReference type="SMART" id="SM00347">
    <property type="entry name" value="HTH_MARR"/>
    <property type="match status" value="1"/>
</dbReference>
<comment type="caution">
    <text evidence="2">The sequence shown here is derived from an EMBL/GenBank/DDBJ whole genome shotgun (WGS) entry which is preliminary data.</text>
</comment>
<name>A0A852V8T8_9ACTN</name>
<dbReference type="GO" id="GO:0006950">
    <property type="term" value="P:response to stress"/>
    <property type="evidence" value="ECO:0007669"/>
    <property type="project" value="TreeGrafter"/>
</dbReference>
<dbReference type="RefSeq" id="WP_312873665.1">
    <property type="nucleotide sequence ID" value="NZ_JACCCO010000003.1"/>
</dbReference>
<dbReference type="PANTHER" id="PTHR33164">
    <property type="entry name" value="TRANSCRIPTIONAL REGULATOR, MARR FAMILY"/>
    <property type="match status" value="1"/>
</dbReference>
<evidence type="ECO:0000259" key="1">
    <source>
        <dbReference type="PROSITE" id="PS50995"/>
    </source>
</evidence>
<gene>
    <name evidence="2" type="ORF">HDA43_006753</name>
</gene>
<evidence type="ECO:0000313" key="3">
    <source>
        <dbReference type="Proteomes" id="UP000576393"/>
    </source>
</evidence>
<dbReference type="InterPro" id="IPR036390">
    <property type="entry name" value="WH_DNA-bd_sf"/>
</dbReference>
<dbReference type="EMBL" id="JACCCO010000003">
    <property type="protein sequence ID" value="NYF44526.1"/>
    <property type="molecule type" value="Genomic_DNA"/>
</dbReference>
<keyword evidence="2" id="KW-0238">DNA-binding</keyword>
<dbReference type="PRINTS" id="PR00598">
    <property type="entry name" value="HTHMARR"/>
</dbReference>
<dbReference type="GO" id="GO:0003700">
    <property type="term" value="F:DNA-binding transcription factor activity"/>
    <property type="evidence" value="ECO:0007669"/>
    <property type="project" value="InterPro"/>
</dbReference>
<feature type="domain" description="HTH marR-type" evidence="1">
    <location>
        <begin position="5"/>
        <end position="141"/>
    </location>
</feature>
<dbReference type="AlphaFoldDB" id="A0A852V8T8"/>
<accession>A0A852V8T8</accession>
<dbReference type="Proteomes" id="UP000576393">
    <property type="component" value="Unassembled WGS sequence"/>
</dbReference>